<dbReference type="SMART" id="SM00175">
    <property type="entry name" value="RAB"/>
    <property type="match status" value="1"/>
</dbReference>
<dbReference type="AlphaFoldDB" id="A0AAV2T4F3"/>
<evidence type="ECO:0000256" key="7">
    <source>
        <dbReference type="ARBA" id="ARBA00023288"/>
    </source>
</evidence>
<dbReference type="SMART" id="SM00173">
    <property type="entry name" value="RAS"/>
    <property type="match status" value="1"/>
</dbReference>
<dbReference type="InterPro" id="IPR027417">
    <property type="entry name" value="P-loop_NTPase"/>
</dbReference>
<keyword evidence="8" id="KW-0636">Prenylation</keyword>
<dbReference type="GO" id="GO:0007165">
    <property type="term" value="P:signal transduction"/>
    <property type="evidence" value="ECO:0007669"/>
    <property type="project" value="InterPro"/>
</dbReference>
<dbReference type="SMART" id="SM00174">
    <property type="entry name" value="RHO"/>
    <property type="match status" value="1"/>
</dbReference>
<evidence type="ECO:0000256" key="5">
    <source>
        <dbReference type="ARBA" id="ARBA00023134"/>
    </source>
</evidence>
<feature type="region of interest" description="Disordered" evidence="10">
    <location>
        <begin position="202"/>
        <end position="261"/>
    </location>
</feature>
<dbReference type="InterPro" id="IPR005225">
    <property type="entry name" value="Small_GTP-bd"/>
</dbReference>
<evidence type="ECO:0008006" key="13">
    <source>
        <dbReference type="Google" id="ProtNLM"/>
    </source>
</evidence>
<comment type="similarity">
    <text evidence="9">Belongs to the small GTPase superfamily. Di-Ras family.</text>
</comment>
<dbReference type="InterPro" id="IPR020849">
    <property type="entry name" value="Small_GTPase_Ras-type"/>
</dbReference>
<dbReference type="GO" id="GO:0005886">
    <property type="term" value="C:plasma membrane"/>
    <property type="evidence" value="ECO:0007669"/>
    <property type="project" value="UniProtKB-SubCell"/>
</dbReference>
<proteinExistence type="inferred from homology"/>
<evidence type="ECO:0000256" key="2">
    <source>
        <dbReference type="ARBA" id="ARBA00022475"/>
    </source>
</evidence>
<reference evidence="11" key="1">
    <citation type="submission" date="2024-06" db="EMBL/GenBank/DDBJ databases">
        <authorList>
            <person name="Liu X."/>
            <person name="Lenzi L."/>
            <person name="Haldenby T S."/>
            <person name="Uol C."/>
        </authorList>
    </citation>
    <scope>NUCLEOTIDE SEQUENCE</scope>
</reference>
<dbReference type="PANTHER" id="PTHR24070">
    <property type="entry name" value="RAS, DI-RAS, AND RHEB FAMILY MEMBERS OF SMALL GTPASE SUPERFAMILY"/>
    <property type="match status" value="1"/>
</dbReference>
<evidence type="ECO:0000256" key="4">
    <source>
        <dbReference type="ARBA" id="ARBA00022741"/>
    </source>
</evidence>
<dbReference type="PROSITE" id="PS51421">
    <property type="entry name" value="RAS"/>
    <property type="match status" value="1"/>
</dbReference>
<dbReference type="Gene3D" id="3.40.50.300">
    <property type="entry name" value="P-loop containing nucleotide triphosphate hydrolases"/>
    <property type="match status" value="1"/>
</dbReference>
<dbReference type="SMART" id="SM00176">
    <property type="entry name" value="RAN"/>
    <property type="match status" value="1"/>
</dbReference>
<evidence type="ECO:0000313" key="11">
    <source>
        <dbReference type="EMBL" id="CAL5131590.1"/>
    </source>
</evidence>
<sequence>MPEQPTDYRVAVFGSGGVGKTSLVLRFVKGTFRETYVPTIEDTYRQVISCNRQVCTLQITDTTGSHQFPAMQRLSISKGHAFILIYSITNKTSFEELQPLYNELATIKNEELPKVPVMLVGNKSDEEESREVSTNLGKALAQKWKCGFMETSAKTNQNVKELFQELLRMETRRNMTLVAEVKQPSRLSRLFSRRRCNTFGDTQVSIKPATSNTSLNSPDLPRQLNTSPAPGTSKDKKTKTFREFFTHKSVSSTSAPKDKSE</sequence>
<name>A0AAV2T4F3_CALDB</name>
<evidence type="ECO:0000256" key="9">
    <source>
        <dbReference type="ARBA" id="ARBA00061515"/>
    </source>
</evidence>
<evidence type="ECO:0000256" key="3">
    <source>
        <dbReference type="ARBA" id="ARBA00022481"/>
    </source>
</evidence>
<dbReference type="InterPro" id="IPR001806">
    <property type="entry name" value="Small_GTPase"/>
</dbReference>
<evidence type="ECO:0000256" key="8">
    <source>
        <dbReference type="ARBA" id="ARBA00023289"/>
    </source>
</evidence>
<evidence type="ECO:0000256" key="10">
    <source>
        <dbReference type="SAM" id="MobiDB-lite"/>
    </source>
</evidence>
<organism evidence="11 12">
    <name type="scientific">Calicophoron daubneyi</name>
    <name type="common">Rumen fluke</name>
    <name type="synonym">Paramphistomum daubneyi</name>
    <dbReference type="NCBI Taxonomy" id="300641"/>
    <lineage>
        <taxon>Eukaryota</taxon>
        <taxon>Metazoa</taxon>
        <taxon>Spiralia</taxon>
        <taxon>Lophotrochozoa</taxon>
        <taxon>Platyhelminthes</taxon>
        <taxon>Trematoda</taxon>
        <taxon>Digenea</taxon>
        <taxon>Plagiorchiida</taxon>
        <taxon>Pronocephalata</taxon>
        <taxon>Paramphistomoidea</taxon>
        <taxon>Paramphistomidae</taxon>
        <taxon>Calicophoron</taxon>
    </lineage>
</organism>
<comment type="subcellular location">
    <subcellularLocation>
        <location evidence="1">Cell membrane</location>
        <topology evidence="1">Lipid-anchor</topology>
        <orientation evidence="1">Cytoplasmic side</orientation>
    </subcellularLocation>
</comment>
<keyword evidence="3" id="KW-0488">Methylation</keyword>
<dbReference type="PROSITE" id="PS51419">
    <property type="entry name" value="RAB"/>
    <property type="match status" value="1"/>
</dbReference>
<evidence type="ECO:0000256" key="6">
    <source>
        <dbReference type="ARBA" id="ARBA00023136"/>
    </source>
</evidence>
<dbReference type="SUPFAM" id="SSF52540">
    <property type="entry name" value="P-loop containing nucleoside triphosphate hydrolases"/>
    <property type="match status" value="1"/>
</dbReference>
<keyword evidence="7" id="KW-0449">Lipoprotein</keyword>
<feature type="compositionally biased region" description="Basic and acidic residues" evidence="10">
    <location>
        <begin position="233"/>
        <end position="246"/>
    </location>
</feature>
<evidence type="ECO:0000313" key="12">
    <source>
        <dbReference type="Proteomes" id="UP001497525"/>
    </source>
</evidence>
<comment type="caution">
    <text evidence="11">The sequence shown here is derived from an EMBL/GenBank/DDBJ whole genome shotgun (WGS) entry which is preliminary data.</text>
</comment>
<keyword evidence="2" id="KW-1003">Cell membrane</keyword>
<dbReference type="GO" id="GO:0003924">
    <property type="term" value="F:GTPase activity"/>
    <property type="evidence" value="ECO:0007669"/>
    <property type="project" value="InterPro"/>
</dbReference>
<dbReference type="GO" id="GO:0005525">
    <property type="term" value="F:GTP binding"/>
    <property type="evidence" value="ECO:0007669"/>
    <property type="project" value="UniProtKB-KW"/>
</dbReference>
<keyword evidence="5" id="KW-0342">GTP-binding</keyword>
<dbReference type="FunFam" id="3.40.50.300:FF:000303">
    <property type="entry name" value="GTP-binding protein Di-Ras2"/>
    <property type="match status" value="1"/>
</dbReference>
<dbReference type="EMBL" id="CAXLJL010000101">
    <property type="protein sequence ID" value="CAL5131590.1"/>
    <property type="molecule type" value="Genomic_DNA"/>
</dbReference>
<accession>A0AAV2T4F3</accession>
<protein>
    <recommendedName>
        <fullName evidence="13">GTP-binding protein Di-Ras2</fullName>
    </recommendedName>
</protein>
<keyword evidence="6" id="KW-0472">Membrane</keyword>
<keyword evidence="4" id="KW-0547">Nucleotide-binding</keyword>
<dbReference type="Pfam" id="PF00071">
    <property type="entry name" value="Ras"/>
    <property type="match status" value="1"/>
</dbReference>
<dbReference type="Proteomes" id="UP001497525">
    <property type="component" value="Unassembled WGS sequence"/>
</dbReference>
<evidence type="ECO:0000256" key="1">
    <source>
        <dbReference type="ARBA" id="ARBA00004342"/>
    </source>
</evidence>
<dbReference type="PROSITE" id="PS51420">
    <property type="entry name" value="RHO"/>
    <property type="match status" value="1"/>
</dbReference>
<feature type="compositionally biased region" description="Polar residues" evidence="10">
    <location>
        <begin position="202"/>
        <end position="230"/>
    </location>
</feature>
<dbReference type="NCBIfam" id="TIGR00231">
    <property type="entry name" value="small_GTP"/>
    <property type="match status" value="1"/>
</dbReference>
<dbReference type="PRINTS" id="PR00449">
    <property type="entry name" value="RASTRNSFRMNG"/>
</dbReference>
<gene>
    <name evidence="11" type="ORF">CDAUBV1_LOCUS4078</name>
</gene>